<reference evidence="15" key="2">
    <citation type="journal article" date="2021" name="PeerJ">
        <title>Extensive microbial diversity within the chicken gut microbiome revealed by metagenomics and culture.</title>
        <authorList>
            <person name="Gilroy R."/>
            <person name="Ravi A."/>
            <person name="Getino M."/>
            <person name="Pursley I."/>
            <person name="Horton D.L."/>
            <person name="Alikhan N.F."/>
            <person name="Baker D."/>
            <person name="Gharbi K."/>
            <person name="Hall N."/>
            <person name="Watson M."/>
            <person name="Adriaenssens E.M."/>
            <person name="Foster-Nyarko E."/>
            <person name="Jarju S."/>
            <person name="Secka A."/>
            <person name="Antonio M."/>
            <person name="Oren A."/>
            <person name="Chaudhuri R.R."/>
            <person name="La Ragione R."/>
            <person name="Hildebrand F."/>
            <person name="Pallen M.J."/>
        </authorList>
    </citation>
    <scope>NUCLEOTIDE SEQUENCE</scope>
    <source>
        <strain evidence="15">11159</strain>
    </source>
</reference>
<comment type="similarity">
    <text evidence="2 12">Belongs to the RNA methyltransferase RsmE family.</text>
</comment>
<comment type="caution">
    <text evidence="15">The sequence shown here is derived from an EMBL/GenBank/DDBJ whole genome shotgun (WGS) entry which is preliminary data.</text>
</comment>
<dbReference type="CDD" id="cd18084">
    <property type="entry name" value="RsmE-like"/>
    <property type="match status" value="1"/>
</dbReference>
<keyword evidence="5 12" id="KW-0963">Cytoplasm</keyword>
<evidence type="ECO:0000256" key="11">
    <source>
        <dbReference type="ARBA" id="ARBA00047944"/>
    </source>
</evidence>
<dbReference type="GO" id="GO:0005737">
    <property type="term" value="C:cytoplasm"/>
    <property type="evidence" value="ECO:0007669"/>
    <property type="project" value="UniProtKB-SubCell"/>
</dbReference>
<dbReference type="EC" id="2.1.1.193" evidence="3 12"/>
<protein>
    <recommendedName>
        <fullName evidence="4 12">Ribosomal RNA small subunit methyltransferase E</fullName>
        <ecNumber evidence="3 12">2.1.1.193</ecNumber>
    </recommendedName>
</protein>
<evidence type="ECO:0000256" key="2">
    <source>
        <dbReference type="ARBA" id="ARBA00005528"/>
    </source>
</evidence>
<evidence type="ECO:0000256" key="10">
    <source>
        <dbReference type="ARBA" id="ARBA00025699"/>
    </source>
</evidence>
<keyword evidence="6 12" id="KW-0698">rRNA processing</keyword>
<comment type="function">
    <text evidence="10 12">Specifically methylates the N3 position of the uracil ring of uridine 1498 (m3U1498) in 16S rRNA. Acts on the fully assembled 30S ribosomal subunit.</text>
</comment>
<dbReference type="NCBIfam" id="TIGR00046">
    <property type="entry name" value="RsmE family RNA methyltransferase"/>
    <property type="match status" value="1"/>
</dbReference>
<dbReference type="InterPro" id="IPR015947">
    <property type="entry name" value="PUA-like_sf"/>
</dbReference>
<proteinExistence type="inferred from homology"/>
<accession>A0A9D9DLJ7</accession>
<dbReference type="Pfam" id="PF20260">
    <property type="entry name" value="PUA_4"/>
    <property type="match status" value="1"/>
</dbReference>
<comment type="catalytic activity">
    <reaction evidence="11 12">
        <text>uridine(1498) in 16S rRNA + S-adenosyl-L-methionine = N(3)-methyluridine(1498) in 16S rRNA + S-adenosyl-L-homocysteine + H(+)</text>
        <dbReference type="Rhea" id="RHEA:42920"/>
        <dbReference type="Rhea" id="RHEA-COMP:10283"/>
        <dbReference type="Rhea" id="RHEA-COMP:10284"/>
        <dbReference type="ChEBI" id="CHEBI:15378"/>
        <dbReference type="ChEBI" id="CHEBI:57856"/>
        <dbReference type="ChEBI" id="CHEBI:59789"/>
        <dbReference type="ChEBI" id="CHEBI:65315"/>
        <dbReference type="ChEBI" id="CHEBI:74502"/>
        <dbReference type="EC" id="2.1.1.193"/>
    </reaction>
</comment>
<dbReference type="InterPro" id="IPR029028">
    <property type="entry name" value="Alpha/beta_knot_MTases"/>
</dbReference>
<feature type="domain" description="Ribosomal RNA small subunit methyltransferase E PUA-like" evidence="14">
    <location>
        <begin position="17"/>
        <end position="53"/>
    </location>
</feature>
<evidence type="ECO:0000256" key="1">
    <source>
        <dbReference type="ARBA" id="ARBA00004496"/>
    </source>
</evidence>
<evidence type="ECO:0000256" key="8">
    <source>
        <dbReference type="ARBA" id="ARBA00022679"/>
    </source>
</evidence>
<evidence type="ECO:0000256" key="6">
    <source>
        <dbReference type="ARBA" id="ARBA00022552"/>
    </source>
</evidence>
<dbReference type="PANTHER" id="PTHR30027">
    <property type="entry name" value="RIBOSOMAL RNA SMALL SUBUNIT METHYLTRANSFERASE E"/>
    <property type="match status" value="1"/>
</dbReference>
<dbReference type="InterPro" id="IPR029026">
    <property type="entry name" value="tRNA_m1G_MTases_N"/>
</dbReference>
<name>A0A9D9DLJ7_9BACL</name>
<evidence type="ECO:0000256" key="5">
    <source>
        <dbReference type="ARBA" id="ARBA00022490"/>
    </source>
</evidence>
<dbReference type="PANTHER" id="PTHR30027:SF3">
    <property type="entry name" value="16S RRNA (URACIL(1498)-N(3))-METHYLTRANSFERASE"/>
    <property type="match status" value="1"/>
</dbReference>
<dbReference type="GO" id="GO:0070042">
    <property type="term" value="F:rRNA (uridine-N3-)-methyltransferase activity"/>
    <property type="evidence" value="ECO:0007669"/>
    <property type="project" value="TreeGrafter"/>
</dbReference>
<evidence type="ECO:0000256" key="9">
    <source>
        <dbReference type="ARBA" id="ARBA00022691"/>
    </source>
</evidence>
<dbReference type="Gene3D" id="2.40.240.20">
    <property type="entry name" value="Hypothetical PUA domain-like, domain 1"/>
    <property type="match status" value="1"/>
</dbReference>
<dbReference type="GO" id="GO:0070475">
    <property type="term" value="P:rRNA base methylation"/>
    <property type="evidence" value="ECO:0007669"/>
    <property type="project" value="TreeGrafter"/>
</dbReference>
<keyword evidence="8 12" id="KW-0808">Transferase</keyword>
<dbReference type="Proteomes" id="UP000823613">
    <property type="component" value="Unassembled WGS sequence"/>
</dbReference>
<dbReference type="SUPFAM" id="SSF88697">
    <property type="entry name" value="PUA domain-like"/>
    <property type="match status" value="1"/>
</dbReference>
<dbReference type="AlphaFoldDB" id="A0A9D9DLJ7"/>
<dbReference type="InterPro" id="IPR006700">
    <property type="entry name" value="RsmE"/>
</dbReference>
<dbReference type="EMBL" id="JADIMY010000036">
    <property type="protein sequence ID" value="MBO8427274.1"/>
    <property type="molecule type" value="Genomic_DNA"/>
</dbReference>
<reference evidence="15" key="1">
    <citation type="submission" date="2020-10" db="EMBL/GenBank/DDBJ databases">
        <authorList>
            <person name="Gilroy R."/>
        </authorList>
    </citation>
    <scope>NUCLEOTIDE SEQUENCE</scope>
    <source>
        <strain evidence="15">11159</strain>
    </source>
</reference>
<dbReference type="Pfam" id="PF04452">
    <property type="entry name" value="Methyltrans_RNA"/>
    <property type="match status" value="1"/>
</dbReference>
<keyword evidence="7 12" id="KW-0489">Methyltransferase</keyword>
<evidence type="ECO:0000256" key="12">
    <source>
        <dbReference type="PIRNR" id="PIRNR015601"/>
    </source>
</evidence>
<organism evidence="15 16">
    <name type="scientific">Candidatus Onthovivens merdipullorum</name>
    <dbReference type="NCBI Taxonomy" id="2840889"/>
    <lineage>
        <taxon>Bacteria</taxon>
        <taxon>Bacillati</taxon>
        <taxon>Bacillota</taxon>
        <taxon>Bacilli</taxon>
        <taxon>Bacillales</taxon>
        <taxon>Candidatus Onthovivens</taxon>
    </lineage>
</organism>
<feature type="domain" description="Ribosomal RNA small subunit methyltransferase E methyltransferase" evidence="13">
    <location>
        <begin position="71"/>
        <end position="234"/>
    </location>
</feature>
<dbReference type="Gene3D" id="3.40.1280.10">
    <property type="match status" value="1"/>
</dbReference>
<dbReference type="SUPFAM" id="SSF75217">
    <property type="entry name" value="alpha/beta knot"/>
    <property type="match status" value="1"/>
</dbReference>
<dbReference type="InterPro" id="IPR046886">
    <property type="entry name" value="RsmE_MTase_dom"/>
</dbReference>
<evidence type="ECO:0000313" key="16">
    <source>
        <dbReference type="Proteomes" id="UP000823613"/>
    </source>
</evidence>
<gene>
    <name evidence="15" type="ORF">IAC58_01780</name>
</gene>
<evidence type="ECO:0000313" key="15">
    <source>
        <dbReference type="EMBL" id="MBO8427274.1"/>
    </source>
</evidence>
<evidence type="ECO:0000259" key="13">
    <source>
        <dbReference type="Pfam" id="PF04452"/>
    </source>
</evidence>
<evidence type="ECO:0000256" key="7">
    <source>
        <dbReference type="ARBA" id="ARBA00022603"/>
    </source>
</evidence>
<comment type="subcellular location">
    <subcellularLocation>
        <location evidence="1 12">Cytoplasm</location>
    </subcellularLocation>
</comment>
<sequence>MQRYFVSSINNNGNIILSKDDIFHILKVLRMKVGDKFEINDDGIIYLAEISILDPFKFSIIKTIDENRELLVNVTLLYCYPKKEHLEIALQKATELGVNKIVLVNSNYVDIRITNDNINKKFIRFNKIIKEAGEQSKRTVLPTIYDKVIDYREINKFKSDLNLIAYENSTSSTKLLKNYLENSRYKDISILVGPEGGFTKSEVSYALENDFKEISLGKTILRSETSVIYLLSVINYECGAKI</sequence>
<evidence type="ECO:0000256" key="4">
    <source>
        <dbReference type="ARBA" id="ARBA00013673"/>
    </source>
</evidence>
<evidence type="ECO:0000259" key="14">
    <source>
        <dbReference type="Pfam" id="PF20260"/>
    </source>
</evidence>
<dbReference type="PIRSF" id="PIRSF015601">
    <property type="entry name" value="MTase_slr0722"/>
    <property type="match status" value="1"/>
</dbReference>
<keyword evidence="9 12" id="KW-0949">S-adenosyl-L-methionine</keyword>
<evidence type="ECO:0000256" key="3">
    <source>
        <dbReference type="ARBA" id="ARBA00012328"/>
    </source>
</evidence>
<dbReference type="InterPro" id="IPR046887">
    <property type="entry name" value="RsmE_PUA-like"/>
</dbReference>